<reference evidence="1" key="1">
    <citation type="submission" date="2021-01" db="EMBL/GenBank/DDBJ databases">
        <authorList>
            <consortium name="Genoscope - CEA"/>
            <person name="William W."/>
        </authorList>
    </citation>
    <scope>NUCLEOTIDE SEQUENCE</scope>
</reference>
<proteinExistence type="predicted"/>
<dbReference type="EMBL" id="CAJJDN010000003">
    <property type="protein sequence ID" value="CAD8048819.1"/>
    <property type="molecule type" value="Genomic_DNA"/>
</dbReference>
<evidence type="ECO:0000313" key="2">
    <source>
        <dbReference type="Proteomes" id="UP000692954"/>
    </source>
</evidence>
<organism evidence="1 2">
    <name type="scientific">Paramecium sonneborni</name>
    <dbReference type="NCBI Taxonomy" id="65129"/>
    <lineage>
        <taxon>Eukaryota</taxon>
        <taxon>Sar</taxon>
        <taxon>Alveolata</taxon>
        <taxon>Ciliophora</taxon>
        <taxon>Intramacronucleata</taxon>
        <taxon>Oligohymenophorea</taxon>
        <taxon>Peniculida</taxon>
        <taxon>Parameciidae</taxon>
        <taxon>Paramecium</taxon>
    </lineage>
</organism>
<dbReference type="AlphaFoldDB" id="A0A8S1K070"/>
<comment type="caution">
    <text evidence="1">The sequence shown here is derived from an EMBL/GenBank/DDBJ whole genome shotgun (WGS) entry which is preliminary data.</text>
</comment>
<keyword evidence="2" id="KW-1185">Reference proteome</keyword>
<accession>A0A8S1K070</accession>
<sequence>MNRIIHSIDQLKLQNRKKLIEMLEQIGPNNYPFGQIINSIT</sequence>
<protein>
    <submittedName>
        <fullName evidence="1">Uncharacterized protein</fullName>
    </submittedName>
</protein>
<evidence type="ECO:0000313" key="1">
    <source>
        <dbReference type="EMBL" id="CAD8048819.1"/>
    </source>
</evidence>
<name>A0A8S1K070_9CILI</name>
<gene>
    <name evidence="1" type="ORF">PSON_ATCC_30995.1.T0030432</name>
</gene>
<dbReference type="Proteomes" id="UP000692954">
    <property type="component" value="Unassembled WGS sequence"/>
</dbReference>